<protein>
    <recommendedName>
        <fullName evidence="5">NAC domain-containing protein</fullName>
    </recommendedName>
</protein>
<evidence type="ECO:0000313" key="6">
    <source>
        <dbReference type="EMBL" id="ONK57640.1"/>
    </source>
</evidence>
<keyword evidence="4" id="KW-0539">Nucleus</keyword>
<keyword evidence="1" id="KW-0805">Transcription regulation</keyword>
<accession>A0A5P1E505</accession>
<feature type="domain" description="NAC" evidence="5">
    <location>
        <begin position="1"/>
        <end position="104"/>
    </location>
</feature>
<evidence type="ECO:0000259" key="5">
    <source>
        <dbReference type="PROSITE" id="PS51005"/>
    </source>
</evidence>
<dbReference type="Gene3D" id="2.170.150.80">
    <property type="entry name" value="NAC domain"/>
    <property type="match status" value="1"/>
</dbReference>
<dbReference type="AlphaFoldDB" id="A0A5P1E505"/>
<keyword evidence="3" id="KW-0804">Transcription</keyword>
<dbReference type="Gramene" id="ONK57640">
    <property type="protein sequence ID" value="ONK57640"/>
    <property type="gene ID" value="A4U43_C09F2570"/>
</dbReference>
<dbReference type="InterPro" id="IPR003441">
    <property type="entry name" value="NAC-dom"/>
</dbReference>
<evidence type="ECO:0000256" key="4">
    <source>
        <dbReference type="ARBA" id="ARBA00023242"/>
    </source>
</evidence>
<evidence type="ECO:0000256" key="1">
    <source>
        <dbReference type="ARBA" id="ARBA00023015"/>
    </source>
</evidence>
<evidence type="ECO:0000313" key="7">
    <source>
        <dbReference type="Proteomes" id="UP000243459"/>
    </source>
</evidence>
<dbReference type="PANTHER" id="PTHR31744:SF96">
    <property type="entry name" value="NAC DOMAIN-CONTAINING PROTEIN 21_22"/>
    <property type="match status" value="1"/>
</dbReference>
<name>A0A5P1E505_ASPOF</name>
<dbReference type="PANTHER" id="PTHR31744">
    <property type="entry name" value="PROTEIN CUP-SHAPED COTYLEDON 2-RELATED"/>
    <property type="match status" value="1"/>
</dbReference>
<evidence type="ECO:0000256" key="2">
    <source>
        <dbReference type="ARBA" id="ARBA00023125"/>
    </source>
</evidence>
<dbReference type="Proteomes" id="UP000243459">
    <property type="component" value="Chromosome 9"/>
</dbReference>
<gene>
    <name evidence="6" type="ORF">A4U43_C09F2570</name>
</gene>
<reference evidence="7" key="1">
    <citation type="journal article" date="2017" name="Nat. Commun.">
        <title>The asparagus genome sheds light on the origin and evolution of a young Y chromosome.</title>
        <authorList>
            <person name="Harkess A."/>
            <person name="Zhou J."/>
            <person name="Xu C."/>
            <person name="Bowers J.E."/>
            <person name="Van der Hulst R."/>
            <person name="Ayyampalayam S."/>
            <person name="Mercati F."/>
            <person name="Riccardi P."/>
            <person name="McKain M.R."/>
            <person name="Kakrana A."/>
            <person name="Tang H."/>
            <person name="Ray J."/>
            <person name="Groenendijk J."/>
            <person name="Arikit S."/>
            <person name="Mathioni S.M."/>
            <person name="Nakano M."/>
            <person name="Shan H."/>
            <person name="Telgmann-Rauber A."/>
            <person name="Kanno A."/>
            <person name="Yue Z."/>
            <person name="Chen H."/>
            <person name="Li W."/>
            <person name="Chen Y."/>
            <person name="Xu X."/>
            <person name="Zhang Y."/>
            <person name="Luo S."/>
            <person name="Chen H."/>
            <person name="Gao J."/>
            <person name="Mao Z."/>
            <person name="Pires J.C."/>
            <person name="Luo M."/>
            <person name="Kudrna D."/>
            <person name="Wing R.A."/>
            <person name="Meyers B.C."/>
            <person name="Yi K."/>
            <person name="Kong H."/>
            <person name="Lavrijsen P."/>
            <person name="Sunseri F."/>
            <person name="Falavigna A."/>
            <person name="Ye Y."/>
            <person name="Leebens-Mack J.H."/>
            <person name="Chen G."/>
        </authorList>
    </citation>
    <scope>NUCLEOTIDE SEQUENCE [LARGE SCALE GENOMIC DNA]</scope>
    <source>
        <strain evidence="7">cv. DH0086</strain>
    </source>
</reference>
<keyword evidence="2" id="KW-0238">DNA-binding</keyword>
<dbReference type="SUPFAM" id="SSF101941">
    <property type="entry name" value="NAC domain"/>
    <property type="match status" value="1"/>
</dbReference>
<evidence type="ECO:0000256" key="3">
    <source>
        <dbReference type="ARBA" id="ARBA00023163"/>
    </source>
</evidence>
<dbReference type="Pfam" id="PF02365">
    <property type="entry name" value="NAM"/>
    <property type="match status" value="1"/>
</dbReference>
<proteinExistence type="predicted"/>
<dbReference type="EMBL" id="CM007389">
    <property type="protein sequence ID" value="ONK57640.1"/>
    <property type="molecule type" value="Genomic_DNA"/>
</dbReference>
<keyword evidence="7" id="KW-1185">Reference proteome</keyword>
<sequence>MGKPLEPGIISEIDLYKYPPWDLPGCWKISGKDKHITRRPCIIGHKKTLVFYEGRSCREGRTDWVMHEFRLQNEEFVNAGFSPAISPSDVDHHRESVLCPSNFRGCEYAQNVWRRRK</sequence>
<dbReference type="PROSITE" id="PS51005">
    <property type="entry name" value="NAC"/>
    <property type="match status" value="1"/>
</dbReference>
<dbReference type="InterPro" id="IPR036093">
    <property type="entry name" value="NAC_dom_sf"/>
</dbReference>
<dbReference type="GO" id="GO:0003677">
    <property type="term" value="F:DNA binding"/>
    <property type="evidence" value="ECO:0007669"/>
    <property type="project" value="UniProtKB-KW"/>
</dbReference>
<organism evidence="6 7">
    <name type="scientific">Asparagus officinalis</name>
    <name type="common">Garden asparagus</name>
    <dbReference type="NCBI Taxonomy" id="4686"/>
    <lineage>
        <taxon>Eukaryota</taxon>
        <taxon>Viridiplantae</taxon>
        <taxon>Streptophyta</taxon>
        <taxon>Embryophyta</taxon>
        <taxon>Tracheophyta</taxon>
        <taxon>Spermatophyta</taxon>
        <taxon>Magnoliopsida</taxon>
        <taxon>Liliopsida</taxon>
        <taxon>Asparagales</taxon>
        <taxon>Asparagaceae</taxon>
        <taxon>Asparagoideae</taxon>
        <taxon>Asparagus</taxon>
    </lineage>
</organism>
<dbReference type="GO" id="GO:0006355">
    <property type="term" value="P:regulation of DNA-templated transcription"/>
    <property type="evidence" value="ECO:0007669"/>
    <property type="project" value="InterPro"/>
</dbReference>